<evidence type="ECO:0000313" key="2">
    <source>
        <dbReference type="Proteomes" id="UP000031843"/>
    </source>
</evidence>
<organism evidence="1 2">
    <name type="scientific">Cupriavidus basilensis</name>
    <dbReference type="NCBI Taxonomy" id="68895"/>
    <lineage>
        <taxon>Bacteria</taxon>
        <taxon>Pseudomonadati</taxon>
        <taxon>Pseudomonadota</taxon>
        <taxon>Betaproteobacteria</taxon>
        <taxon>Burkholderiales</taxon>
        <taxon>Burkholderiaceae</taxon>
        <taxon>Cupriavidus</taxon>
    </lineage>
</organism>
<reference evidence="1 2" key="1">
    <citation type="journal article" date="2015" name="Genome Announc.">
        <title>Complete Genome Sequence of Cupriavidus basilensis 4G11, Isolated from the Oak Ridge Field Research Center Site.</title>
        <authorList>
            <person name="Ray J."/>
            <person name="Waters R.J."/>
            <person name="Skerker J.M."/>
            <person name="Kuehl J.V."/>
            <person name="Price M.N."/>
            <person name="Huang J."/>
            <person name="Chakraborty R."/>
            <person name="Arkin A.P."/>
            <person name="Deutschbauer A."/>
        </authorList>
    </citation>
    <scope>NUCLEOTIDE SEQUENCE [LARGE SCALE GENOMIC DNA]</scope>
    <source>
        <strain evidence="1">4G11</strain>
    </source>
</reference>
<accession>A0A0C4Y8J0</accession>
<dbReference type="AlphaFoldDB" id="A0A0C4Y8J0"/>
<proteinExistence type="predicted"/>
<evidence type="ECO:0000313" key="1">
    <source>
        <dbReference type="EMBL" id="AJG21727.1"/>
    </source>
</evidence>
<evidence type="ECO:0008006" key="3">
    <source>
        <dbReference type="Google" id="ProtNLM"/>
    </source>
</evidence>
<dbReference type="KEGG" id="cbw:RR42_s0129"/>
<sequence length="98" mass="10331">MYNYPRYNITAQRTGRDTFLTAHAPSESPLSLAAEKTAQLNALLSVAVENAAGGTFCNLGEETQAHLLSLVAVLAHETLVLSELAAAMDVPEDESGDG</sequence>
<keyword evidence="2" id="KW-1185">Reference proteome</keyword>
<gene>
    <name evidence="1" type="ORF">RR42_s0129</name>
</gene>
<dbReference type="Proteomes" id="UP000031843">
    <property type="component" value="Chromosome secondary"/>
</dbReference>
<dbReference type="EMBL" id="CP010537">
    <property type="protein sequence ID" value="AJG21727.1"/>
    <property type="molecule type" value="Genomic_DNA"/>
</dbReference>
<dbReference type="OrthoDB" id="8965717at2"/>
<dbReference type="RefSeq" id="WP_043352830.1">
    <property type="nucleotide sequence ID" value="NZ_CP010537.1"/>
</dbReference>
<name>A0A0C4Y8J0_9BURK</name>
<protein>
    <recommendedName>
        <fullName evidence="3">DUF3077 domain-containing protein</fullName>
    </recommendedName>
</protein>